<feature type="transmembrane region" description="Helical" evidence="1">
    <location>
        <begin position="131"/>
        <end position="151"/>
    </location>
</feature>
<keyword evidence="4" id="KW-1185">Reference proteome</keyword>
<evidence type="ECO:0000313" key="3">
    <source>
        <dbReference type="EMBL" id="MBB6448664.1"/>
    </source>
</evidence>
<comment type="caution">
    <text evidence="3">The sequence shown here is derived from an EMBL/GenBank/DDBJ whole genome shotgun (WGS) entry which is preliminary data.</text>
</comment>
<proteinExistence type="predicted"/>
<name>A0A841PLT9_9BACL</name>
<dbReference type="InterPro" id="IPR009936">
    <property type="entry name" value="DUF1468"/>
</dbReference>
<dbReference type="RefSeq" id="WP_184402626.1">
    <property type="nucleotide sequence ID" value="NZ_JACHHJ010000001.1"/>
</dbReference>
<sequence>MAASKLTPIIWIIFALTFIAFGLQLPIIESGGAGLGPGGWPIIVLSIMLVGAIVLLVQEIRSNDKPKETESDEEENMLEGEVVRANNHWHLLSSLIAYLILVPILGFVLTTIFFILFVIWRMGSKSWLKNIGVSLITTALFIFVFGNLLNIPLPRGAGILRELSFLLY</sequence>
<organism evidence="3 4">
    <name type="scientific">Geomicrobium halophilum</name>
    <dbReference type="NCBI Taxonomy" id="549000"/>
    <lineage>
        <taxon>Bacteria</taxon>
        <taxon>Bacillati</taxon>
        <taxon>Bacillota</taxon>
        <taxon>Bacilli</taxon>
        <taxon>Bacillales</taxon>
        <taxon>Geomicrobium</taxon>
    </lineage>
</organism>
<evidence type="ECO:0000313" key="4">
    <source>
        <dbReference type="Proteomes" id="UP000568839"/>
    </source>
</evidence>
<keyword evidence="1" id="KW-0812">Transmembrane</keyword>
<keyword evidence="1" id="KW-0472">Membrane</keyword>
<feature type="transmembrane region" description="Helical" evidence="1">
    <location>
        <begin position="9"/>
        <end position="28"/>
    </location>
</feature>
<dbReference type="AlphaFoldDB" id="A0A841PLT9"/>
<feature type="transmembrane region" description="Helical" evidence="1">
    <location>
        <begin position="95"/>
        <end position="119"/>
    </location>
</feature>
<evidence type="ECO:0000256" key="1">
    <source>
        <dbReference type="SAM" id="Phobius"/>
    </source>
</evidence>
<feature type="domain" description="DUF1468" evidence="2">
    <location>
        <begin position="11"/>
        <end position="154"/>
    </location>
</feature>
<evidence type="ECO:0000259" key="2">
    <source>
        <dbReference type="Pfam" id="PF07331"/>
    </source>
</evidence>
<keyword evidence="1" id="KW-1133">Transmembrane helix</keyword>
<feature type="transmembrane region" description="Helical" evidence="1">
    <location>
        <begin position="40"/>
        <end position="57"/>
    </location>
</feature>
<protein>
    <submittedName>
        <fullName evidence="3">Na+/melibiose symporter-like transporter</fullName>
    </submittedName>
</protein>
<dbReference type="Proteomes" id="UP000568839">
    <property type="component" value="Unassembled WGS sequence"/>
</dbReference>
<reference evidence="3 4" key="1">
    <citation type="submission" date="2020-08" db="EMBL/GenBank/DDBJ databases">
        <title>Genomic Encyclopedia of Type Strains, Phase IV (KMG-IV): sequencing the most valuable type-strain genomes for metagenomic binning, comparative biology and taxonomic classification.</title>
        <authorList>
            <person name="Goeker M."/>
        </authorList>
    </citation>
    <scope>NUCLEOTIDE SEQUENCE [LARGE SCALE GENOMIC DNA]</scope>
    <source>
        <strain evidence="3 4">DSM 21769</strain>
    </source>
</reference>
<dbReference type="Pfam" id="PF07331">
    <property type="entry name" value="TctB"/>
    <property type="match status" value="1"/>
</dbReference>
<dbReference type="EMBL" id="JACHHJ010000001">
    <property type="protein sequence ID" value="MBB6448664.1"/>
    <property type="molecule type" value="Genomic_DNA"/>
</dbReference>
<accession>A0A841PLT9</accession>
<gene>
    <name evidence="3" type="ORF">HNR44_000613</name>
</gene>